<dbReference type="AlphaFoldDB" id="A0AAN8MX80"/>
<dbReference type="GO" id="GO:0007186">
    <property type="term" value="P:G protein-coupled receptor signaling pathway"/>
    <property type="evidence" value="ECO:0007669"/>
    <property type="project" value="TreeGrafter"/>
</dbReference>
<evidence type="ECO:0000313" key="8">
    <source>
        <dbReference type="Proteomes" id="UP001313282"/>
    </source>
</evidence>
<keyword evidence="3" id="KW-0963">Cytoplasm</keyword>
<reference evidence="7 8" key="1">
    <citation type="submission" date="2019-10" db="EMBL/GenBank/DDBJ databases">
        <authorList>
            <person name="Palmer J.M."/>
        </authorList>
    </citation>
    <scope>NUCLEOTIDE SEQUENCE [LARGE SCALE GENOMIC DNA]</scope>
    <source>
        <strain evidence="7 8">TWF718</strain>
    </source>
</reference>
<dbReference type="GO" id="GO:0001965">
    <property type="term" value="F:G-protein alpha-subunit binding"/>
    <property type="evidence" value="ECO:0007669"/>
    <property type="project" value="TreeGrafter"/>
</dbReference>
<evidence type="ECO:0000256" key="1">
    <source>
        <dbReference type="ARBA" id="ARBA00004544"/>
    </source>
</evidence>
<dbReference type="InterPro" id="IPR016024">
    <property type="entry name" value="ARM-type_fold"/>
</dbReference>
<keyword evidence="5" id="KW-0143">Chaperone</keyword>
<protein>
    <submittedName>
        <fullName evidence="7">Uncharacterized protein</fullName>
    </submittedName>
</protein>
<dbReference type="EMBL" id="JAVHNR010000002">
    <property type="protein sequence ID" value="KAK6350972.1"/>
    <property type="molecule type" value="Genomic_DNA"/>
</dbReference>
<name>A0AAN8MX80_9PEZI</name>
<comment type="caution">
    <text evidence="7">The sequence shown here is derived from an EMBL/GenBank/DDBJ whole genome shotgun (WGS) entry which is preliminary data.</text>
</comment>
<keyword evidence="8" id="KW-1185">Reference proteome</keyword>
<proteinExistence type="inferred from homology"/>
<accession>A0AAN8MX80</accession>
<evidence type="ECO:0000256" key="4">
    <source>
        <dbReference type="ARBA" id="ARBA00022658"/>
    </source>
</evidence>
<dbReference type="Proteomes" id="UP001313282">
    <property type="component" value="Unassembled WGS sequence"/>
</dbReference>
<gene>
    <name evidence="7" type="ORF">TWF718_004150</name>
</gene>
<evidence type="ECO:0000256" key="6">
    <source>
        <dbReference type="SAM" id="MobiDB-lite"/>
    </source>
</evidence>
<evidence type="ECO:0000313" key="7">
    <source>
        <dbReference type="EMBL" id="KAK6350972.1"/>
    </source>
</evidence>
<dbReference type="GO" id="GO:0005085">
    <property type="term" value="F:guanyl-nucleotide exchange factor activity"/>
    <property type="evidence" value="ECO:0007669"/>
    <property type="project" value="UniProtKB-KW"/>
</dbReference>
<comment type="similarity">
    <text evidence="2">Belongs to the synembryn family.</text>
</comment>
<evidence type="ECO:0000256" key="5">
    <source>
        <dbReference type="ARBA" id="ARBA00023186"/>
    </source>
</evidence>
<dbReference type="Pfam" id="PF10165">
    <property type="entry name" value="Ric8"/>
    <property type="match status" value="1"/>
</dbReference>
<dbReference type="SUPFAM" id="SSF48371">
    <property type="entry name" value="ARM repeat"/>
    <property type="match status" value="1"/>
</dbReference>
<dbReference type="GO" id="GO:0005938">
    <property type="term" value="C:cell cortex"/>
    <property type="evidence" value="ECO:0007669"/>
    <property type="project" value="UniProtKB-SubCell"/>
</dbReference>
<dbReference type="PRINTS" id="PR01802">
    <property type="entry name" value="SYNEMBRYN"/>
</dbReference>
<keyword evidence="4" id="KW-0344">Guanine-nucleotide releasing factor</keyword>
<evidence type="ECO:0000256" key="3">
    <source>
        <dbReference type="ARBA" id="ARBA00022490"/>
    </source>
</evidence>
<dbReference type="InterPro" id="IPR008376">
    <property type="entry name" value="Chaperone_Ric-8_A/B"/>
</dbReference>
<dbReference type="InterPro" id="IPR019318">
    <property type="entry name" value="Gua_nucleotide_exch_fac_Ric8"/>
</dbReference>
<feature type="compositionally biased region" description="Basic and acidic residues" evidence="6">
    <location>
        <begin position="469"/>
        <end position="485"/>
    </location>
</feature>
<organism evidence="7 8">
    <name type="scientific">Orbilia javanica</name>
    <dbReference type="NCBI Taxonomy" id="47235"/>
    <lineage>
        <taxon>Eukaryota</taxon>
        <taxon>Fungi</taxon>
        <taxon>Dikarya</taxon>
        <taxon>Ascomycota</taxon>
        <taxon>Pezizomycotina</taxon>
        <taxon>Orbiliomycetes</taxon>
        <taxon>Orbiliales</taxon>
        <taxon>Orbiliaceae</taxon>
        <taxon>Orbilia</taxon>
    </lineage>
</organism>
<dbReference type="PANTHER" id="PTHR12425">
    <property type="entry name" value="SYNEMBRYN"/>
    <property type="match status" value="1"/>
</dbReference>
<evidence type="ECO:0000256" key="2">
    <source>
        <dbReference type="ARBA" id="ARBA00009049"/>
    </source>
</evidence>
<dbReference type="PANTHER" id="PTHR12425:SF5">
    <property type="entry name" value="SYNEMBRYN"/>
    <property type="match status" value="1"/>
</dbReference>
<feature type="region of interest" description="Disordered" evidence="6">
    <location>
        <begin position="469"/>
        <end position="504"/>
    </location>
</feature>
<sequence>MSNTTNVKRAAVASLMDQLRADVTEKKLTPQEELAILEKLKVYGRTVTGSDAIYSVEGITFLAEFAFRPNNPDSSREALRCLANALFLDRQTVQYFIEAGFVEKASEAYKSENVDDEFLLGRILFFSTTFAKGDHLVEKWVKEHHLVENNLAAISRHAIAYTAASSNASPPAIPMMQTMALQDTLKLLYTLTTKLSGVSTVLGPTIPHLLTLLSSLPLQSPPLQAPTHHILDALSNIPPTTSDSQSSYFPSSNPTLHISKILEILDKSAVLPTSSTGAPRNNTTVDDFDNHAASLLKLLIEIYPFAPDSVKTLLQDTLLPSEKERSSPLGSQNSITLPARLLRLASSPTTTNTRLILQTLLFVISDEDPVKFVKNVGYGHASGYLMMRGIPIPSEALEEIAEDGGNSGNRRINPITGQYLDDELRDLEASGAQGLEGMTDEEKEREAEKLFVLFERLNKTGVINVENPVRKAMQEGRFEEIKSDNEDSDDDDNAAGKGKGKAKA</sequence>
<comment type="subcellular location">
    <subcellularLocation>
        <location evidence="1">Cytoplasm</location>
        <location evidence="1">Cell cortex</location>
    </subcellularLocation>
</comment>